<accession>A0A370DCN9</accession>
<name>A0A370DCN9_9GAMM</name>
<evidence type="ECO:0000313" key="1">
    <source>
        <dbReference type="EMBL" id="RDH82057.1"/>
    </source>
</evidence>
<proteinExistence type="predicted"/>
<dbReference type="EMBL" id="QFXE01000021">
    <property type="protein sequence ID" value="RDH82057.1"/>
    <property type="molecule type" value="Genomic_DNA"/>
</dbReference>
<evidence type="ECO:0000313" key="2">
    <source>
        <dbReference type="Proteomes" id="UP000254771"/>
    </source>
</evidence>
<gene>
    <name evidence="1" type="ORF">DIZ78_16650</name>
</gene>
<reference evidence="1 2" key="1">
    <citation type="journal article" date="2018" name="ISME J.">
        <title>Endosymbiont genomes yield clues of tubeworm success.</title>
        <authorList>
            <person name="Li Y."/>
            <person name="Liles M.R."/>
            <person name="Halanych K.M."/>
        </authorList>
    </citation>
    <scope>NUCLEOTIDE SEQUENCE [LARGE SCALE GENOMIC DNA]</scope>
    <source>
        <strain evidence="1">A1462</strain>
    </source>
</reference>
<sequence length="64" mass="7534">MSIQKQVIFIAGMKRSGIQEDKWLIHSLFPDQILVHKIGHKIGHKMVHFNLKIEIKLLITRGYR</sequence>
<dbReference type="Proteomes" id="UP000254771">
    <property type="component" value="Unassembled WGS sequence"/>
</dbReference>
<organism evidence="1 2">
    <name type="scientific">endosymbiont of Escarpia spicata</name>
    <dbReference type="NCBI Taxonomy" id="2200908"/>
    <lineage>
        <taxon>Bacteria</taxon>
        <taxon>Pseudomonadati</taxon>
        <taxon>Pseudomonadota</taxon>
        <taxon>Gammaproteobacteria</taxon>
        <taxon>sulfur-oxidizing symbionts</taxon>
    </lineage>
</organism>
<dbReference type="AlphaFoldDB" id="A0A370DCN9"/>
<protein>
    <submittedName>
        <fullName evidence="1">Uncharacterized protein</fullName>
    </submittedName>
</protein>
<comment type="caution">
    <text evidence="1">The sequence shown here is derived from an EMBL/GenBank/DDBJ whole genome shotgun (WGS) entry which is preliminary data.</text>
</comment>
<keyword evidence="2" id="KW-1185">Reference proteome</keyword>